<evidence type="ECO:0000256" key="6">
    <source>
        <dbReference type="ARBA" id="ARBA00022448"/>
    </source>
</evidence>
<dbReference type="Proteomes" id="UP000836404">
    <property type="component" value="Unassembled WGS sequence"/>
</dbReference>
<dbReference type="AlphaFoldDB" id="A0A9N8QGM8"/>
<organism evidence="17 18">
    <name type="scientific">Tilletia laevis</name>
    <dbReference type="NCBI Taxonomy" id="157183"/>
    <lineage>
        <taxon>Eukaryota</taxon>
        <taxon>Fungi</taxon>
        <taxon>Dikarya</taxon>
        <taxon>Basidiomycota</taxon>
        <taxon>Ustilaginomycotina</taxon>
        <taxon>Exobasidiomycetes</taxon>
        <taxon>Tilletiales</taxon>
        <taxon>Tilletiaceae</taxon>
        <taxon>Tilletia</taxon>
    </lineage>
</organism>
<keyword evidence="9" id="KW-0999">Mitochondrion inner membrane</keyword>
<dbReference type="EMBL" id="CAJHJF010003794">
    <property type="protein sequence ID" value="CAD6938279.1"/>
    <property type="molecule type" value="Genomic_DNA"/>
</dbReference>
<dbReference type="CDD" id="cd20263">
    <property type="entry name" value="Complex1_LYR_NDUFB9_LYRM3"/>
    <property type="match status" value="1"/>
</dbReference>
<keyword evidence="10" id="KW-0249">Electron transport</keyword>
<dbReference type="InterPro" id="IPR033034">
    <property type="entry name" value="NDUFB9"/>
</dbReference>
<evidence type="ECO:0000256" key="10">
    <source>
        <dbReference type="ARBA" id="ARBA00022982"/>
    </source>
</evidence>
<dbReference type="PANTHER" id="PTHR12868">
    <property type="entry name" value="NADH-UBIQUINONE OXIDOREDUCTASE B22 SUBUNIT"/>
    <property type="match status" value="1"/>
</dbReference>
<dbReference type="InterPro" id="IPR045292">
    <property type="entry name" value="Complex1_LYR_NDUFB9_LYRM3"/>
</dbReference>
<evidence type="ECO:0000259" key="16">
    <source>
        <dbReference type="Pfam" id="PF05347"/>
    </source>
</evidence>
<evidence type="ECO:0000256" key="4">
    <source>
        <dbReference type="ARBA" id="ARBA00011790"/>
    </source>
</evidence>
<evidence type="ECO:0000256" key="3">
    <source>
        <dbReference type="ARBA" id="ARBA00009508"/>
    </source>
</evidence>
<name>A0A9N8QGM8_9BASI</name>
<evidence type="ECO:0000256" key="14">
    <source>
        <dbReference type="ARBA" id="ARBA00030192"/>
    </source>
</evidence>
<comment type="function">
    <text evidence="1">Accessory subunit of the mitochondrial membrane respiratory chain NADH dehydrogenase (Complex I), that is believed to be not involved in catalysis. Complex I functions in the transfer of electrons from NADH to the respiratory chain. The immediate electron acceptor for the enzyme is believed to be ubiquinone.</text>
</comment>
<dbReference type="GO" id="GO:0005743">
    <property type="term" value="C:mitochondrial inner membrane"/>
    <property type="evidence" value="ECO:0007669"/>
    <property type="project" value="UniProtKB-SubCell"/>
</dbReference>
<feature type="non-terminal residue" evidence="17">
    <location>
        <position position="1"/>
    </location>
</feature>
<evidence type="ECO:0000313" key="18">
    <source>
        <dbReference type="Proteomes" id="UP000836404"/>
    </source>
</evidence>
<dbReference type="GO" id="GO:0006120">
    <property type="term" value="P:mitochondrial electron transport, NADH to ubiquinone"/>
    <property type="evidence" value="ECO:0007669"/>
    <property type="project" value="InterPro"/>
</dbReference>
<evidence type="ECO:0000256" key="13">
    <source>
        <dbReference type="ARBA" id="ARBA00023136"/>
    </source>
</evidence>
<evidence type="ECO:0000313" key="17">
    <source>
        <dbReference type="EMBL" id="CAD6938279.1"/>
    </source>
</evidence>
<keyword evidence="11" id="KW-0007">Acetylation</keyword>
<comment type="subunit">
    <text evidence="4">Mammalian complex I is composed of 45 different subunits.</text>
</comment>
<evidence type="ECO:0000256" key="8">
    <source>
        <dbReference type="ARBA" id="ARBA00022660"/>
    </source>
</evidence>
<dbReference type="PANTHER" id="PTHR12868:SF0">
    <property type="entry name" value="NADH DEHYDROGENASE [UBIQUINONE] 1 BETA SUBCOMPLEX SUBUNIT 9"/>
    <property type="match status" value="1"/>
</dbReference>
<evidence type="ECO:0000256" key="9">
    <source>
        <dbReference type="ARBA" id="ARBA00022792"/>
    </source>
</evidence>
<protein>
    <recommendedName>
        <fullName evidence="5">NADH dehydrogenase [ubiquinone] 1 beta subcomplex subunit 9</fullName>
    </recommendedName>
    <alternativeName>
        <fullName evidence="14">Complex I-B22</fullName>
    </alternativeName>
    <alternativeName>
        <fullName evidence="15">NADH-ubiquinone oxidoreductase B22 subunit</fullName>
    </alternativeName>
</protein>
<dbReference type="InterPro" id="IPR008011">
    <property type="entry name" value="Complex1_LYR_dom"/>
</dbReference>
<keyword evidence="7" id="KW-0597">Phosphoprotein</keyword>
<evidence type="ECO:0000256" key="12">
    <source>
        <dbReference type="ARBA" id="ARBA00023128"/>
    </source>
</evidence>
<keyword evidence="13" id="KW-0472">Membrane</keyword>
<reference evidence="17 18" key="1">
    <citation type="submission" date="2020-10" db="EMBL/GenBank/DDBJ databases">
        <authorList>
            <person name="Sedaghatjoo S."/>
        </authorList>
    </citation>
    <scope>NUCLEOTIDE SEQUENCE [LARGE SCALE GENOMIC DNA]</scope>
    <source>
        <strain evidence="17 18">LLFL</strain>
    </source>
</reference>
<evidence type="ECO:0000256" key="11">
    <source>
        <dbReference type="ARBA" id="ARBA00022990"/>
    </source>
</evidence>
<accession>A0A9N8QGM8</accession>
<keyword evidence="8" id="KW-0679">Respiratory chain</keyword>
<proteinExistence type="inferred from homology"/>
<feature type="domain" description="Complex 1 LYR protein" evidence="16">
    <location>
        <begin position="83"/>
        <end position="140"/>
    </location>
</feature>
<keyword evidence="6" id="KW-0813">Transport</keyword>
<keyword evidence="12" id="KW-0496">Mitochondrion</keyword>
<keyword evidence="18" id="KW-1185">Reference proteome</keyword>
<gene>
    <name evidence="17" type="ORF">JKILLFL_G5308</name>
</gene>
<evidence type="ECO:0000256" key="7">
    <source>
        <dbReference type="ARBA" id="ARBA00022553"/>
    </source>
</evidence>
<sequence>LLGWMLRSSLSHVTSLASTDEVELRTDDGEDEEQDGDTALRSSHLLSPTMLPTLARFSAVGAAAAAASSSSTSPAFSQAHKSRVKSLYRRYLKNALDWYVRRDLWRDRAIEIRIEFERNRHIRNPRELARVLKEAEDHLNEIKHPDPYKPALFEDGTKWERNIPPRMFTQAEKNAALEAHH</sequence>
<comment type="similarity">
    <text evidence="3">Belongs to the complex I LYR family.</text>
</comment>
<evidence type="ECO:0000256" key="2">
    <source>
        <dbReference type="ARBA" id="ARBA00004443"/>
    </source>
</evidence>
<comment type="subcellular location">
    <subcellularLocation>
        <location evidence="2">Mitochondrion inner membrane</location>
        <topology evidence="2">Peripheral membrane protein</topology>
        <orientation evidence="2">Matrix side</orientation>
    </subcellularLocation>
</comment>
<dbReference type="Pfam" id="PF05347">
    <property type="entry name" value="Complex1_LYR"/>
    <property type="match status" value="1"/>
</dbReference>
<evidence type="ECO:0000256" key="5">
    <source>
        <dbReference type="ARBA" id="ARBA00018684"/>
    </source>
</evidence>
<evidence type="ECO:0000256" key="15">
    <source>
        <dbReference type="ARBA" id="ARBA00032528"/>
    </source>
</evidence>
<comment type="caution">
    <text evidence="17">The sequence shown here is derived from an EMBL/GenBank/DDBJ whole genome shotgun (WGS) entry which is preliminary data.</text>
</comment>
<evidence type="ECO:0000256" key="1">
    <source>
        <dbReference type="ARBA" id="ARBA00002920"/>
    </source>
</evidence>